<dbReference type="InterPro" id="IPR010321">
    <property type="entry name" value="DUF922"/>
</dbReference>
<reference evidence="2 3" key="1">
    <citation type="submission" date="2023-08" db="EMBL/GenBank/DDBJ databases">
        <title>Implementing the SeqCode for naming new Mesorhizobium species isolated from Vachellia karroo root nodules.</title>
        <authorList>
            <person name="Van Lill M."/>
        </authorList>
    </citation>
    <scope>NUCLEOTIDE SEQUENCE [LARGE SCALE GENOMIC DNA]</scope>
    <source>
        <strain evidence="2 3">VK3E</strain>
    </source>
</reference>
<dbReference type="Proteomes" id="UP001272097">
    <property type="component" value="Unassembled WGS sequence"/>
</dbReference>
<keyword evidence="3" id="KW-1185">Reference proteome</keyword>
<feature type="signal peptide" evidence="1">
    <location>
        <begin position="1"/>
        <end position="22"/>
    </location>
</feature>
<feature type="chain" id="PRO_5047219830" evidence="1">
    <location>
        <begin position="23"/>
        <end position="198"/>
    </location>
</feature>
<accession>A0ABU4WXC6</accession>
<evidence type="ECO:0000313" key="2">
    <source>
        <dbReference type="EMBL" id="MDX8440449.1"/>
    </source>
</evidence>
<name>A0ABU4WXC6_9HYPH</name>
<dbReference type="PIRSF" id="PIRSF010521">
    <property type="entry name" value="DUF922_bac"/>
    <property type="match status" value="1"/>
</dbReference>
<evidence type="ECO:0000256" key="1">
    <source>
        <dbReference type="SAM" id="SignalP"/>
    </source>
</evidence>
<comment type="caution">
    <text evidence="2">The sequence shown here is derived from an EMBL/GenBank/DDBJ whole genome shotgun (WGS) entry which is preliminary data.</text>
</comment>
<sequence>MRRTSLAILAAAGVLFCGAASAGTKLTVHVRTYDVVGKTGAELIEAMDSLGPRHGHATRAIAETGYAVHWELDVKRDNGICRLRQADGTIDLTYTFPRRTSPSNSALSTRWERFMAGVRQHEHTHGRIAKQMMRATDTALSGLERPDNWFCTGLRWDARRRIDTIYAEYEAKQNAFDAREHRDGGHVEHLVNALMGKN</sequence>
<protein>
    <submittedName>
        <fullName evidence="2">DUF922 domain-containing protein</fullName>
    </submittedName>
</protein>
<keyword evidence="1" id="KW-0732">Signal</keyword>
<proteinExistence type="predicted"/>
<organism evidence="2 3">
    <name type="scientific">Mesorhizobium australafricanum</name>
    <dbReference type="NCBI Taxonomy" id="3072311"/>
    <lineage>
        <taxon>Bacteria</taxon>
        <taxon>Pseudomonadati</taxon>
        <taxon>Pseudomonadota</taxon>
        <taxon>Alphaproteobacteria</taxon>
        <taxon>Hyphomicrobiales</taxon>
        <taxon>Phyllobacteriaceae</taxon>
        <taxon>Mesorhizobium</taxon>
    </lineage>
</organism>
<gene>
    <name evidence="2" type="ORF">RFM51_12675</name>
</gene>
<dbReference type="EMBL" id="JAVIIS010000015">
    <property type="protein sequence ID" value="MDX8440449.1"/>
    <property type="molecule type" value="Genomic_DNA"/>
</dbReference>
<dbReference type="Pfam" id="PF06037">
    <property type="entry name" value="DUF922"/>
    <property type="match status" value="1"/>
</dbReference>
<evidence type="ECO:0000313" key="3">
    <source>
        <dbReference type="Proteomes" id="UP001272097"/>
    </source>
</evidence>
<dbReference type="RefSeq" id="WP_320214360.1">
    <property type="nucleotide sequence ID" value="NZ_JAVIIS010000015.1"/>
</dbReference>